<evidence type="ECO:0000313" key="2">
    <source>
        <dbReference type="Proteomes" id="UP001522450"/>
    </source>
</evidence>
<dbReference type="RefSeq" id="WP_244034452.1">
    <property type="nucleotide sequence ID" value="NZ_JAAECS010000002.1"/>
</dbReference>
<sequence>MKPYHSITNSIFDLENTNEWDYAALVAISCANIPFVTDDTKTTKIETTYVSVKMLLEFLKIEDDNRNRNKTKIEESIVKLGKAGIINIISTKELHNNKYFKLEQVVATSGQNQGFSSIVVEELENICFGIEKSLDKVKAIATYISIIHRIFKATKLKKEANFNSVSMLSNFICWDTLESIGSNFNKNRKSVSIYINQLENVKAIAIKSVKRKGKNKEEKLIFSKYSDVDKLEKYVQEKISEGEYIKESKRKTKVAKVKEVKSIKTVKAKSVKAKATTKKEVAEIKQEEKEQTKAQIQSMKFNGVENGDDIAGYKKQAKIFDDTAFKSAIEKARSQAQSEKQQKLLDLADFKACKDATSTTINYDKLFPF</sequence>
<keyword evidence="2" id="KW-1185">Reference proteome</keyword>
<reference evidence="1 2" key="1">
    <citation type="journal article" date="2022" name="Microbiol. Res.">
        <title>Comparative genome analysis, predicted lifestyle and antimicrobial strategies of Lactococcus carnosus and Lactococcus paracarnosus isolated from meat.</title>
        <authorList>
            <person name="Werum V."/>
            <person name="Ehrmann M."/>
            <person name="Vogel R."/>
            <person name="Hilgarth M."/>
        </authorList>
    </citation>
    <scope>NUCLEOTIDE SEQUENCE [LARGE SCALE GENOMIC DNA]</scope>
    <source>
        <strain evidence="1 2">TMW22177</strain>
    </source>
</reference>
<accession>A0ABT0ARR8</accession>
<protein>
    <submittedName>
        <fullName evidence="1">Uncharacterized protein</fullName>
    </submittedName>
</protein>
<proteinExistence type="predicted"/>
<organism evidence="1 2">
    <name type="scientific">Pseudolactococcus carnosus</name>
    <dbReference type="NCBI Taxonomy" id="2749961"/>
    <lineage>
        <taxon>Bacteria</taxon>
        <taxon>Bacillati</taxon>
        <taxon>Bacillota</taxon>
        <taxon>Bacilli</taxon>
        <taxon>Lactobacillales</taxon>
        <taxon>Streptococcaceae</taxon>
        <taxon>Pseudolactococcus</taxon>
    </lineage>
</organism>
<name>A0ABT0ARR8_9LACT</name>
<dbReference type="EMBL" id="JAAECS010000002">
    <property type="protein sequence ID" value="MCJ1989413.1"/>
    <property type="molecule type" value="Genomic_DNA"/>
</dbReference>
<evidence type="ECO:0000313" key="1">
    <source>
        <dbReference type="EMBL" id="MCJ1989413.1"/>
    </source>
</evidence>
<comment type="caution">
    <text evidence="1">The sequence shown here is derived from an EMBL/GenBank/DDBJ whole genome shotgun (WGS) entry which is preliminary data.</text>
</comment>
<gene>
    <name evidence="1" type="ORF">GYN21_04190</name>
</gene>
<dbReference type="Proteomes" id="UP001522450">
    <property type="component" value="Unassembled WGS sequence"/>
</dbReference>